<accession>A0A5B9DZA3</accession>
<evidence type="ECO:0000313" key="1">
    <source>
        <dbReference type="EMBL" id="QEE24554.1"/>
    </source>
</evidence>
<proteinExistence type="predicted"/>
<dbReference type="RefSeq" id="WP_147627146.1">
    <property type="nucleotide sequence ID" value="NZ_CP042807.1"/>
</dbReference>
<sequence>MTTRIYAVTDGDTDEKYLVRASTTAPAIAHVSKRFGAAVATQEQLVRWLDEGVEVETYRAAKQAELLP</sequence>
<dbReference type="Proteomes" id="UP000321807">
    <property type="component" value="Chromosome"/>
</dbReference>
<dbReference type="KEGG" id="rgl:CS053_08590"/>
<evidence type="ECO:0000313" key="2">
    <source>
        <dbReference type="Proteomes" id="UP000321807"/>
    </source>
</evidence>
<dbReference type="AlphaFoldDB" id="A0A5B9DZA3"/>
<protein>
    <submittedName>
        <fullName evidence="1">Uncharacterized protein</fullName>
    </submittedName>
</protein>
<dbReference type="EMBL" id="CP042807">
    <property type="protein sequence ID" value="QEE24554.1"/>
    <property type="molecule type" value="Genomic_DNA"/>
</dbReference>
<name>A0A5B9DZA3_9GAMM</name>
<reference evidence="1 2" key="1">
    <citation type="submission" date="2019-08" db="EMBL/GenBank/DDBJ databases">
        <title>Complete genome sequence of Rhodanobacter glycinis strain T01E-68 isolated from tomato root.</title>
        <authorList>
            <person name="Weon H.-Y."/>
            <person name="Lee S.A."/>
        </authorList>
    </citation>
    <scope>NUCLEOTIDE SEQUENCE [LARGE SCALE GENOMIC DNA]</scope>
    <source>
        <strain evidence="1 2">T01E-68</strain>
    </source>
</reference>
<gene>
    <name evidence="1" type="ORF">CS053_08590</name>
</gene>
<organism evidence="1 2">
    <name type="scientific">Rhodanobacter glycinis</name>
    <dbReference type="NCBI Taxonomy" id="582702"/>
    <lineage>
        <taxon>Bacteria</taxon>
        <taxon>Pseudomonadati</taxon>
        <taxon>Pseudomonadota</taxon>
        <taxon>Gammaproteobacteria</taxon>
        <taxon>Lysobacterales</taxon>
        <taxon>Rhodanobacteraceae</taxon>
        <taxon>Rhodanobacter</taxon>
    </lineage>
</organism>